<evidence type="ECO:0000313" key="2">
    <source>
        <dbReference type="Proteomes" id="UP001215598"/>
    </source>
</evidence>
<accession>A0AAD7GPN4</accession>
<comment type="caution">
    <text evidence="1">The sequence shown here is derived from an EMBL/GenBank/DDBJ whole genome shotgun (WGS) entry which is preliminary data.</text>
</comment>
<organism evidence="1 2">
    <name type="scientific">Mycena metata</name>
    <dbReference type="NCBI Taxonomy" id="1033252"/>
    <lineage>
        <taxon>Eukaryota</taxon>
        <taxon>Fungi</taxon>
        <taxon>Dikarya</taxon>
        <taxon>Basidiomycota</taxon>
        <taxon>Agaricomycotina</taxon>
        <taxon>Agaricomycetes</taxon>
        <taxon>Agaricomycetidae</taxon>
        <taxon>Agaricales</taxon>
        <taxon>Marasmiineae</taxon>
        <taxon>Mycenaceae</taxon>
        <taxon>Mycena</taxon>
    </lineage>
</organism>
<sequence>MFPRLAKDVPPIFNPIPSKCGPTLLECTCCTSAPTLGHLRTQLGTPTDPAPHSASIRRIKPTHHRRHHRTTRLFPNGHVNDRTPFDHTHPHPAVNRRHPPHLNAAASAHSARAGPHCARTTTPATLSDFAGPARPECPGLGSAWAGSGFKFSRPEPEPWVWGLKP</sequence>
<dbReference type="EMBL" id="JARKIB010000597">
    <property type="protein sequence ID" value="KAJ7698155.1"/>
    <property type="molecule type" value="Genomic_DNA"/>
</dbReference>
<name>A0AAD7GPN4_9AGAR</name>
<dbReference type="AlphaFoldDB" id="A0AAD7GPN4"/>
<gene>
    <name evidence="1" type="ORF">B0H16DRAFT_1484562</name>
</gene>
<evidence type="ECO:0000313" key="1">
    <source>
        <dbReference type="EMBL" id="KAJ7698155.1"/>
    </source>
</evidence>
<proteinExistence type="predicted"/>
<keyword evidence="2" id="KW-1185">Reference proteome</keyword>
<reference evidence="1" key="1">
    <citation type="submission" date="2023-03" db="EMBL/GenBank/DDBJ databases">
        <title>Massive genome expansion in bonnet fungi (Mycena s.s.) driven by repeated elements and novel gene families across ecological guilds.</title>
        <authorList>
            <consortium name="Lawrence Berkeley National Laboratory"/>
            <person name="Harder C.B."/>
            <person name="Miyauchi S."/>
            <person name="Viragh M."/>
            <person name="Kuo A."/>
            <person name="Thoen E."/>
            <person name="Andreopoulos B."/>
            <person name="Lu D."/>
            <person name="Skrede I."/>
            <person name="Drula E."/>
            <person name="Henrissat B."/>
            <person name="Morin E."/>
            <person name="Kohler A."/>
            <person name="Barry K."/>
            <person name="LaButti K."/>
            <person name="Morin E."/>
            <person name="Salamov A."/>
            <person name="Lipzen A."/>
            <person name="Mereny Z."/>
            <person name="Hegedus B."/>
            <person name="Baldrian P."/>
            <person name="Stursova M."/>
            <person name="Weitz H."/>
            <person name="Taylor A."/>
            <person name="Grigoriev I.V."/>
            <person name="Nagy L.G."/>
            <person name="Martin F."/>
            <person name="Kauserud H."/>
        </authorList>
    </citation>
    <scope>NUCLEOTIDE SEQUENCE</scope>
    <source>
        <strain evidence="1">CBHHK182m</strain>
    </source>
</reference>
<dbReference type="Proteomes" id="UP001215598">
    <property type="component" value="Unassembled WGS sequence"/>
</dbReference>
<protein>
    <submittedName>
        <fullName evidence="1">Uncharacterized protein</fullName>
    </submittedName>
</protein>